<gene>
    <name evidence="2" type="ORF">RCOM_1876760</name>
</gene>
<feature type="non-terminal residue" evidence="2">
    <location>
        <position position="378"/>
    </location>
</feature>
<organism evidence="2 3">
    <name type="scientific">Ricinus communis</name>
    <name type="common">Castor bean</name>
    <dbReference type="NCBI Taxonomy" id="3988"/>
    <lineage>
        <taxon>Eukaryota</taxon>
        <taxon>Viridiplantae</taxon>
        <taxon>Streptophyta</taxon>
        <taxon>Embryophyta</taxon>
        <taxon>Tracheophyta</taxon>
        <taxon>Spermatophyta</taxon>
        <taxon>Magnoliopsida</taxon>
        <taxon>eudicotyledons</taxon>
        <taxon>Gunneridae</taxon>
        <taxon>Pentapetalae</taxon>
        <taxon>rosids</taxon>
        <taxon>fabids</taxon>
        <taxon>Malpighiales</taxon>
        <taxon>Euphorbiaceae</taxon>
        <taxon>Acalyphoideae</taxon>
        <taxon>Acalypheae</taxon>
        <taxon>Ricinus</taxon>
    </lineage>
</organism>
<keyword evidence="3" id="KW-1185">Reference proteome</keyword>
<dbReference type="InParanoid" id="B9TJE9"/>
<reference evidence="3" key="1">
    <citation type="journal article" date="2010" name="Nat. Biotechnol.">
        <title>Draft genome sequence of the oilseed species Ricinus communis.</title>
        <authorList>
            <person name="Chan A.P."/>
            <person name="Crabtree J."/>
            <person name="Zhao Q."/>
            <person name="Lorenzi H."/>
            <person name="Orvis J."/>
            <person name="Puiu D."/>
            <person name="Melake-Berhan A."/>
            <person name="Jones K.M."/>
            <person name="Redman J."/>
            <person name="Chen G."/>
            <person name="Cahoon E.B."/>
            <person name="Gedil M."/>
            <person name="Stanke M."/>
            <person name="Haas B.J."/>
            <person name="Wortman J.R."/>
            <person name="Fraser-Liggett C.M."/>
            <person name="Ravel J."/>
            <person name="Rabinowicz P.D."/>
        </authorList>
    </citation>
    <scope>NUCLEOTIDE SEQUENCE [LARGE SCALE GENOMIC DNA]</scope>
    <source>
        <strain evidence="3">cv. Hale</strain>
    </source>
</reference>
<feature type="region of interest" description="Disordered" evidence="1">
    <location>
        <begin position="49"/>
        <end position="68"/>
    </location>
</feature>
<evidence type="ECO:0000313" key="2">
    <source>
        <dbReference type="EMBL" id="EEF24015.1"/>
    </source>
</evidence>
<sequence length="378" mass="41132">PSSVERAGRGLILKLSIQPARLQPGFRQLAETSRHVRYRVLVAHLAGQPATGGIGKDRPSDGKALDRRRGKRRLEALEQLVRRRLEPEQHDTAAPWIIFGNDGVDLLPGSARCLRLELPPVGLDAERVELFHRRRDRIVGQGCVLAGDDLDQQLAADLARGLEQRAQLLLLLRLQFRRIIRVIEAQALDAMVERPFDQLRADILAEFEAQRLGARQFDRAADPGEILGRGIEEGIAAEALVDQHAVAAAVVGNAGGGLDGQPLEGDDLLVVDAEFVADAGQLRTMIDRQRHEKRDIALAGRRPVNVIDRLVLAQRTMFAALGQEEVELGPSRIFGRAEEAGDGEGAAGIRPGGAGLQRLVLQPAAQEAGHERIAGAKH</sequence>
<evidence type="ECO:0000256" key="1">
    <source>
        <dbReference type="SAM" id="MobiDB-lite"/>
    </source>
</evidence>
<feature type="non-terminal residue" evidence="2">
    <location>
        <position position="1"/>
    </location>
</feature>
<proteinExistence type="predicted"/>
<protein>
    <submittedName>
        <fullName evidence="2">Uncharacterized protein</fullName>
    </submittedName>
</protein>
<dbReference type="AlphaFoldDB" id="B9TJE9"/>
<accession>B9TJE9</accession>
<feature type="compositionally biased region" description="Basic and acidic residues" evidence="1">
    <location>
        <begin position="55"/>
        <end position="68"/>
    </location>
</feature>
<evidence type="ECO:0000313" key="3">
    <source>
        <dbReference type="Proteomes" id="UP000008311"/>
    </source>
</evidence>
<dbReference type="Proteomes" id="UP000008311">
    <property type="component" value="Unassembled WGS sequence"/>
</dbReference>
<dbReference type="EMBL" id="EQ983798">
    <property type="protein sequence ID" value="EEF24015.1"/>
    <property type="molecule type" value="Genomic_DNA"/>
</dbReference>
<name>B9TJE9_RICCO</name>